<dbReference type="InterPro" id="IPR018062">
    <property type="entry name" value="HTH_AraC-typ_CS"/>
</dbReference>
<keyword evidence="2" id="KW-0238">DNA-binding</keyword>
<dbReference type="InterPro" id="IPR018060">
    <property type="entry name" value="HTH_AraC"/>
</dbReference>
<dbReference type="RefSeq" id="WP_215669112.1">
    <property type="nucleotide sequence ID" value="NZ_JAFJYC010000001.1"/>
</dbReference>
<dbReference type="Pfam" id="PF12833">
    <property type="entry name" value="HTH_18"/>
    <property type="match status" value="1"/>
</dbReference>
<dbReference type="PROSITE" id="PS00041">
    <property type="entry name" value="HTH_ARAC_FAMILY_1"/>
    <property type="match status" value="1"/>
</dbReference>
<proteinExistence type="predicted"/>
<evidence type="ECO:0000256" key="2">
    <source>
        <dbReference type="ARBA" id="ARBA00023125"/>
    </source>
</evidence>
<sequence>MKKQWYELRQLASGAGNQRTETGLPRVAMVQGDIPEHRLTAVYEPMINLILAGSKSMTVGNRTYRYDPATYFVMSVALPAVGKVQADDKTGAPYLAVILTPEPEIIADLLANMPDSSSAPLHGTGFAVAPVTAELLDACIRLLRLMSKPDDIAALATLYEREILFRVLQGPLGALLRDIATPDTHLSRIYTVINWIKQNYMQAVRVDELAKMAALSVSAFHRHFRAITALSPVQYQKRIRLMEAREKLVSRRENITTIALSVGYQSHTQFSREYSRLFGRPPSVDLARLKHGHGGAR</sequence>
<keyword evidence="1" id="KW-0805">Transcription regulation</keyword>
<evidence type="ECO:0000259" key="4">
    <source>
        <dbReference type="PROSITE" id="PS01124"/>
    </source>
</evidence>
<gene>
    <name evidence="5" type="ORF">JZM24_06735</name>
</gene>
<keyword evidence="6" id="KW-1185">Reference proteome</keyword>
<evidence type="ECO:0000313" key="5">
    <source>
        <dbReference type="EMBL" id="MBT9431906.1"/>
    </source>
</evidence>
<name>A0ABS5YCT1_9GAMM</name>
<dbReference type="Pfam" id="PF06719">
    <property type="entry name" value="AraC_N"/>
    <property type="match status" value="1"/>
</dbReference>
<dbReference type="PROSITE" id="PS01124">
    <property type="entry name" value="HTH_ARAC_FAMILY_2"/>
    <property type="match status" value="1"/>
</dbReference>
<reference evidence="5 6" key="1">
    <citation type="journal article" date="2021" name="Genome Biol. Evol.">
        <title>The evolution of interdependence in a four-way mealybug symbiosis.</title>
        <authorList>
            <person name="Garber A.I."/>
            <person name="Kupper M."/>
            <person name="Laetsch D.R."/>
            <person name="Weldon S.R."/>
            <person name="Ladinsky M.S."/>
            <person name="Bjorkman P.J."/>
            <person name="McCutcheon J.P."/>
        </authorList>
    </citation>
    <scope>NUCLEOTIDE SEQUENCE [LARGE SCALE GENOMIC DNA]</scope>
    <source>
        <strain evidence="5">SOD</strain>
    </source>
</reference>
<dbReference type="PANTHER" id="PTHR43436">
    <property type="entry name" value="ARAC-FAMILY TRANSCRIPTIONAL REGULATOR"/>
    <property type="match status" value="1"/>
</dbReference>
<dbReference type="SMART" id="SM00342">
    <property type="entry name" value="HTH_ARAC"/>
    <property type="match status" value="1"/>
</dbReference>
<keyword evidence="3" id="KW-0804">Transcription</keyword>
<dbReference type="Proteomes" id="UP000811282">
    <property type="component" value="Unassembled WGS sequence"/>
</dbReference>
<organism evidence="5 6">
    <name type="scientific">Candidatus Sodalis endolongispinus</name>
    <dbReference type="NCBI Taxonomy" id="2812662"/>
    <lineage>
        <taxon>Bacteria</taxon>
        <taxon>Pseudomonadati</taxon>
        <taxon>Pseudomonadota</taxon>
        <taxon>Gammaproteobacteria</taxon>
        <taxon>Enterobacterales</taxon>
        <taxon>Bruguierivoracaceae</taxon>
        <taxon>Sodalis</taxon>
    </lineage>
</organism>
<dbReference type="InterPro" id="IPR009594">
    <property type="entry name" value="Tscrpt_reg_HTH_AraC_N"/>
</dbReference>
<dbReference type="Gene3D" id="1.10.10.60">
    <property type="entry name" value="Homeodomain-like"/>
    <property type="match status" value="2"/>
</dbReference>
<dbReference type="EMBL" id="JAFJYC010000001">
    <property type="protein sequence ID" value="MBT9431906.1"/>
    <property type="molecule type" value="Genomic_DNA"/>
</dbReference>
<evidence type="ECO:0000256" key="1">
    <source>
        <dbReference type="ARBA" id="ARBA00023015"/>
    </source>
</evidence>
<feature type="domain" description="HTH araC/xylS-type" evidence="4">
    <location>
        <begin position="190"/>
        <end position="288"/>
    </location>
</feature>
<dbReference type="SUPFAM" id="SSF46689">
    <property type="entry name" value="Homeodomain-like"/>
    <property type="match status" value="2"/>
</dbReference>
<dbReference type="InterPro" id="IPR009057">
    <property type="entry name" value="Homeodomain-like_sf"/>
</dbReference>
<comment type="caution">
    <text evidence="5">The sequence shown here is derived from an EMBL/GenBank/DDBJ whole genome shotgun (WGS) entry which is preliminary data.</text>
</comment>
<dbReference type="PANTHER" id="PTHR43436:SF1">
    <property type="entry name" value="TRANSCRIPTIONAL REGULATORY PROTEIN"/>
    <property type="match status" value="1"/>
</dbReference>
<evidence type="ECO:0000256" key="3">
    <source>
        <dbReference type="ARBA" id="ARBA00023163"/>
    </source>
</evidence>
<protein>
    <submittedName>
        <fullName evidence="5">AraC family transcriptional regulator</fullName>
    </submittedName>
</protein>
<accession>A0ABS5YCT1</accession>
<evidence type="ECO:0000313" key="6">
    <source>
        <dbReference type="Proteomes" id="UP000811282"/>
    </source>
</evidence>